<accession>A0ABV6U7H6</accession>
<dbReference type="Pfam" id="PF13560">
    <property type="entry name" value="HTH_31"/>
    <property type="match status" value="1"/>
</dbReference>
<dbReference type="RefSeq" id="WP_394302524.1">
    <property type="nucleotide sequence ID" value="NZ_JBHMQT010000041.1"/>
</dbReference>
<dbReference type="SUPFAM" id="SSF47413">
    <property type="entry name" value="lambda repressor-like DNA-binding domains"/>
    <property type="match status" value="1"/>
</dbReference>
<keyword evidence="3" id="KW-1185">Reference proteome</keyword>
<dbReference type="Gene3D" id="3.30.450.180">
    <property type="match status" value="1"/>
</dbReference>
<feature type="domain" description="HTH cro/C1-type" evidence="1">
    <location>
        <begin position="15"/>
        <end position="69"/>
    </location>
</feature>
<dbReference type="Pfam" id="PF17765">
    <property type="entry name" value="MLTR_LBD"/>
    <property type="match status" value="1"/>
</dbReference>
<dbReference type="PANTHER" id="PTHR35010:SF4">
    <property type="entry name" value="BLL5781 PROTEIN"/>
    <property type="match status" value="1"/>
</dbReference>
<evidence type="ECO:0000259" key="1">
    <source>
        <dbReference type="PROSITE" id="PS50943"/>
    </source>
</evidence>
<dbReference type="SMART" id="SM00530">
    <property type="entry name" value="HTH_XRE"/>
    <property type="match status" value="1"/>
</dbReference>
<evidence type="ECO:0000313" key="2">
    <source>
        <dbReference type="EMBL" id="MFC0864409.1"/>
    </source>
</evidence>
<reference evidence="2 3" key="1">
    <citation type="submission" date="2024-09" db="EMBL/GenBank/DDBJ databases">
        <authorList>
            <person name="Sun Q."/>
            <person name="Mori K."/>
        </authorList>
    </citation>
    <scope>NUCLEOTIDE SEQUENCE [LARGE SCALE GENOMIC DNA]</scope>
    <source>
        <strain evidence="2 3">TBRC 1851</strain>
    </source>
</reference>
<dbReference type="CDD" id="cd00093">
    <property type="entry name" value="HTH_XRE"/>
    <property type="match status" value="1"/>
</dbReference>
<proteinExistence type="predicted"/>
<evidence type="ECO:0000313" key="3">
    <source>
        <dbReference type="Proteomes" id="UP001589870"/>
    </source>
</evidence>
<dbReference type="PROSITE" id="PS50943">
    <property type="entry name" value="HTH_CROC1"/>
    <property type="match status" value="1"/>
</dbReference>
<comment type="caution">
    <text evidence="2">The sequence shown here is derived from an EMBL/GenBank/DDBJ whole genome shotgun (WGS) entry which is preliminary data.</text>
</comment>
<dbReference type="InterPro" id="IPR010982">
    <property type="entry name" value="Lambda_DNA-bd_dom_sf"/>
</dbReference>
<dbReference type="InterPro" id="IPR041413">
    <property type="entry name" value="MLTR_LBD"/>
</dbReference>
<dbReference type="PANTHER" id="PTHR35010">
    <property type="entry name" value="BLL4672 PROTEIN-RELATED"/>
    <property type="match status" value="1"/>
</dbReference>
<dbReference type="Proteomes" id="UP001589870">
    <property type="component" value="Unassembled WGS sequence"/>
</dbReference>
<protein>
    <submittedName>
        <fullName evidence="2">Helix-turn-helix domain-containing protein</fullName>
    </submittedName>
</protein>
<dbReference type="EMBL" id="JBHMQT010000041">
    <property type="protein sequence ID" value="MFC0864409.1"/>
    <property type="molecule type" value="Genomic_DNA"/>
</dbReference>
<dbReference type="InterPro" id="IPR001387">
    <property type="entry name" value="Cro/C1-type_HTH"/>
</dbReference>
<dbReference type="Gene3D" id="1.10.260.40">
    <property type="entry name" value="lambda repressor-like DNA-binding domains"/>
    <property type="match status" value="1"/>
</dbReference>
<organism evidence="2 3">
    <name type="scientific">Sphaerimonospora cavernae</name>
    <dbReference type="NCBI Taxonomy" id="1740611"/>
    <lineage>
        <taxon>Bacteria</taxon>
        <taxon>Bacillati</taxon>
        <taxon>Actinomycetota</taxon>
        <taxon>Actinomycetes</taxon>
        <taxon>Streptosporangiales</taxon>
        <taxon>Streptosporangiaceae</taxon>
        <taxon>Sphaerimonospora</taxon>
    </lineage>
</organism>
<name>A0ABV6U7H6_9ACTN</name>
<sequence length="269" mass="30025">MTAAQIYQRPFGELLRHWREHRRLSQLELSIQAEISTRHLSFLETGRARPSRDMVLHISEHLEIPLRERNHLLLSAGYAPAYTESPLDSPQMTAVCETIRRLLSAHEPYPAVVVDRGWNLVDANAAIGLIAEDVDPDLLTNVLRASLHPEGLAPRIVNLGEWRAHLLGRLRRQISLTGDAELGELYAELHGYPCDQPEPEIELPGPGDIMVPLRLKHSSGRELSFFSIVATFGTPLDITVAELAIESFYPADPGTADFLRDAVPDRTVS</sequence>
<gene>
    <name evidence="2" type="ORF">ACFHYQ_19135</name>
</gene>